<organism evidence="2 3">
    <name type="scientific">Trifolium pratense</name>
    <name type="common">Red clover</name>
    <dbReference type="NCBI Taxonomy" id="57577"/>
    <lineage>
        <taxon>Eukaryota</taxon>
        <taxon>Viridiplantae</taxon>
        <taxon>Streptophyta</taxon>
        <taxon>Embryophyta</taxon>
        <taxon>Tracheophyta</taxon>
        <taxon>Spermatophyta</taxon>
        <taxon>Magnoliopsida</taxon>
        <taxon>eudicotyledons</taxon>
        <taxon>Gunneridae</taxon>
        <taxon>Pentapetalae</taxon>
        <taxon>rosids</taxon>
        <taxon>fabids</taxon>
        <taxon>Fabales</taxon>
        <taxon>Fabaceae</taxon>
        <taxon>Papilionoideae</taxon>
        <taxon>50 kb inversion clade</taxon>
        <taxon>NPAAA clade</taxon>
        <taxon>Hologalegina</taxon>
        <taxon>IRL clade</taxon>
        <taxon>Trifolieae</taxon>
        <taxon>Trifolium</taxon>
    </lineage>
</organism>
<gene>
    <name evidence="2" type="ORF">L195_g034657</name>
</gene>
<dbReference type="GO" id="GO:0006281">
    <property type="term" value="P:DNA repair"/>
    <property type="evidence" value="ECO:0007669"/>
    <property type="project" value="InterPro"/>
</dbReference>
<sequence>MTLGVYGAFLVACYDKKNEEFQSIVKLATGFKEEELEERSNI</sequence>
<reference evidence="2 3" key="2">
    <citation type="journal article" date="2017" name="Front. Plant Sci.">
        <title>Gene Classification and Mining of Molecular Markers Useful in Red Clover (Trifolium pratense) Breeding.</title>
        <authorList>
            <person name="Istvanek J."/>
            <person name="Dluhosova J."/>
            <person name="Dluhos P."/>
            <person name="Patkova L."/>
            <person name="Nedelnik J."/>
            <person name="Repkova J."/>
        </authorList>
    </citation>
    <scope>NUCLEOTIDE SEQUENCE [LARGE SCALE GENOMIC DNA]</scope>
    <source>
        <strain evidence="3">cv. Tatra</strain>
        <tissue evidence="2">Young leaves</tissue>
    </source>
</reference>
<dbReference type="STRING" id="57577.A0A2K3LJL2"/>
<dbReference type="GO" id="GO:0006310">
    <property type="term" value="P:DNA recombination"/>
    <property type="evidence" value="ECO:0007669"/>
    <property type="project" value="InterPro"/>
</dbReference>
<dbReference type="GO" id="GO:0003910">
    <property type="term" value="F:DNA ligase (ATP) activity"/>
    <property type="evidence" value="ECO:0007669"/>
    <property type="project" value="InterPro"/>
</dbReference>
<dbReference type="AlphaFoldDB" id="A0A2K3LJL2"/>
<dbReference type="Pfam" id="PF04679">
    <property type="entry name" value="DNA_ligase_A_C"/>
    <property type="match status" value="1"/>
</dbReference>
<comment type="caution">
    <text evidence="2">The sequence shown here is derived from an EMBL/GenBank/DDBJ whole genome shotgun (WGS) entry which is preliminary data.</text>
</comment>
<feature type="non-terminal residue" evidence="2">
    <location>
        <position position="42"/>
    </location>
</feature>
<dbReference type="Gene3D" id="2.40.50.140">
    <property type="entry name" value="Nucleic acid-binding proteins"/>
    <property type="match status" value="1"/>
</dbReference>
<dbReference type="SUPFAM" id="SSF50249">
    <property type="entry name" value="Nucleic acid-binding proteins"/>
    <property type="match status" value="1"/>
</dbReference>
<accession>A0A2K3LJL2</accession>
<dbReference type="InterPro" id="IPR012309">
    <property type="entry name" value="DNA_ligase_ATP-dep_C"/>
</dbReference>
<feature type="domain" description="DNA ligase ATP-dependent C-terminal" evidence="1">
    <location>
        <begin position="4"/>
        <end position="38"/>
    </location>
</feature>
<dbReference type="InterPro" id="IPR012340">
    <property type="entry name" value="NA-bd_OB-fold"/>
</dbReference>
<proteinExistence type="predicted"/>
<evidence type="ECO:0000259" key="1">
    <source>
        <dbReference type="Pfam" id="PF04679"/>
    </source>
</evidence>
<evidence type="ECO:0000313" key="3">
    <source>
        <dbReference type="Proteomes" id="UP000236291"/>
    </source>
</evidence>
<dbReference type="ExpressionAtlas" id="A0A2K3LJL2">
    <property type="expression patterns" value="baseline"/>
</dbReference>
<dbReference type="Proteomes" id="UP000236291">
    <property type="component" value="Unassembled WGS sequence"/>
</dbReference>
<dbReference type="EMBL" id="ASHM01034537">
    <property type="protein sequence ID" value="PNX78679.1"/>
    <property type="molecule type" value="Genomic_DNA"/>
</dbReference>
<protein>
    <submittedName>
        <fullName evidence="2">DNA ligase 1-like protein</fullName>
    </submittedName>
</protein>
<reference evidence="2 3" key="1">
    <citation type="journal article" date="2014" name="Am. J. Bot.">
        <title>Genome assembly and annotation for red clover (Trifolium pratense; Fabaceae).</title>
        <authorList>
            <person name="Istvanek J."/>
            <person name="Jaros M."/>
            <person name="Krenek A."/>
            <person name="Repkova J."/>
        </authorList>
    </citation>
    <scope>NUCLEOTIDE SEQUENCE [LARGE SCALE GENOMIC DNA]</scope>
    <source>
        <strain evidence="3">cv. Tatra</strain>
        <tissue evidence="2">Young leaves</tissue>
    </source>
</reference>
<keyword evidence="2" id="KW-0436">Ligase</keyword>
<evidence type="ECO:0000313" key="2">
    <source>
        <dbReference type="EMBL" id="PNX78679.1"/>
    </source>
</evidence>
<name>A0A2K3LJL2_TRIPR</name>